<gene>
    <name evidence="1" type="ORF">GKE73_00015</name>
</gene>
<proteinExistence type="predicted"/>
<dbReference type="AlphaFoldDB" id="A0A844G908"/>
<sequence>MGGGSLVEAKESDAAARLRGELVMSAAAQRLILAAGCRPVDRRLGATIKGPVTLAGLPCRWYG</sequence>
<dbReference type="RefSeq" id="WP_230368586.1">
    <property type="nucleotide sequence ID" value="NZ_WLYX01000001.1"/>
</dbReference>
<name>A0A844G908_9NEIS</name>
<protein>
    <submittedName>
        <fullName evidence="1">Uncharacterized protein</fullName>
    </submittedName>
</protein>
<comment type="caution">
    <text evidence="1">The sequence shown here is derived from an EMBL/GenBank/DDBJ whole genome shotgun (WGS) entry which is preliminary data.</text>
</comment>
<accession>A0A844G908</accession>
<keyword evidence="2" id="KW-1185">Reference proteome</keyword>
<evidence type="ECO:0000313" key="1">
    <source>
        <dbReference type="EMBL" id="MTD32272.1"/>
    </source>
</evidence>
<reference evidence="1 2" key="1">
    <citation type="submission" date="2019-11" db="EMBL/GenBank/DDBJ databases">
        <title>Draft genome sequence of Paludibacterium sp. dN18-1.</title>
        <authorList>
            <person name="Im W.-T."/>
        </authorList>
    </citation>
    <scope>NUCLEOTIDE SEQUENCE [LARGE SCALE GENOMIC DNA]</scope>
    <source>
        <strain evidence="2">dN 18-1</strain>
    </source>
</reference>
<evidence type="ECO:0000313" key="2">
    <source>
        <dbReference type="Proteomes" id="UP000446658"/>
    </source>
</evidence>
<dbReference type="EMBL" id="WLYX01000001">
    <property type="protein sequence ID" value="MTD32272.1"/>
    <property type="molecule type" value="Genomic_DNA"/>
</dbReference>
<dbReference type="Proteomes" id="UP000446658">
    <property type="component" value="Unassembled WGS sequence"/>
</dbReference>
<organism evidence="1 2">
    <name type="scientific">Paludibacterium denitrificans</name>
    <dbReference type="NCBI Taxonomy" id="2675226"/>
    <lineage>
        <taxon>Bacteria</taxon>
        <taxon>Pseudomonadati</taxon>
        <taxon>Pseudomonadota</taxon>
        <taxon>Betaproteobacteria</taxon>
        <taxon>Neisseriales</taxon>
        <taxon>Chromobacteriaceae</taxon>
        <taxon>Paludibacterium</taxon>
    </lineage>
</organism>